<dbReference type="GeneID" id="93031378"/>
<evidence type="ECO:0008006" key="3">
    <source>
        <dbReference type="Google" id="ProtNLM"/>
    </source>
</evidence>
<name>A0A6P2R2G2_9BURK</name>
<protein>
    <recommendedName>
        <fullName evidence="3">HEPN domain-containing protein</fullName>
    </recommendedName>
</protein>
<dbReference type="RefSeq" id="WP_151050844.1">
    <property type="nucleotide sequence ID" value="NZ_CABVPN010000053.1"/>
</dbReference>
<evidence type="ECO:0000313" key="1">
    <source>
        <dbReference type="EMBL" id="VWC29122.1"/>
    </source>
</evidence>
<dbReference type="EMBL" id="CABVPN010000053">
    <property type="protein sequence ID" value="VWC29122.1"/>
    <property type="molecule type" value="Genomic_DNA"/>
</dbReference>
<dbReference type="AlphaFoldDB" id="A0A6P2R2G2"/>
<evidence type="ECO:0000313" key="2">
    <source>
        <dbReference type="Proteomes" id="UP000494125"/>
    </source>
</evidence>
<reference evidence="1 2" key="1">
    <citation type="submission" date="2019-09" db="EMBL/GenBank/DDBJ databases">
        <authorList>
            <person name="Depoorter E."/>
        </authorList>
    </citation>
    <scope>NUCLEOTIDE SEQUENCE [LARGE SCALE GENOMIC DNA]</scope>
    <source>
        <strain evidence="1">LMG 24065</strain>
    </source>
</reference>
<proteinExistence type="predicted"/>
<gene>
    <name evidence="1" type="ORF">BDI24065_06283</name>
</gene>
<sequence length="158" mass="17800">MTKDEDERTTAVGLARYAYEYIAAARLVDSDHAEKHAGEQISPVTAYFLVYHGIELTLKAYLRHTGVTVRVLRSAKYGHDLHACYRKAKEEGLLDIFNETPDDRSAMQMLVGLNVGHGLRYIQTGMKQFPVWSIVEPLAVRLHQAVAHLVGYRSFLVA</sequence>
<organism evidence="1 2">
    <name type="scientific">Burkholderia diffusa</name>
    <dbReference type="NCBI Taxonomy" id="488732"/>
    <lineage>
        <taxon>Bacteria</taxon>
        <taxon>Pseudomonadati</taxon>
        <taxon>Pseudomonadota</taxon>
        <taxon>Betaproteobacteria</taxon>
        <taxon>Burkholderiales</taxon>
        <taxon>Burkholderiaceae</taxon>
        <taxon>Burkholderia</taxon>
        <taxon>Burkholderia cepacia complex</taxon>
    </lineage>
</organism>
<accession>A0A6P2R2G2</accession>
<keyword evidence="2" id="KW-1185">Reference proteome</keyword>
<dbReference type="Proteomes" id="UP000494125">
    <property type="component" value="Unassembled WGS sequence"/>
</dbReference>